<proteinExistence type="predicted"/>
<name>A0A7X2J0C3_9BACI</name>
<reference evidence="1 2" key="1">
    <citation type="submission" date="2019-11" db="EMBL/GenBank/DDBJ databases">
        <title>Bacillus lacus genome.</title>
        <authorList>
            <person name="Allen C.J."/>
            <person name="Newman J.D."/>
        </authorList>
    </citation>
    <scope>NUCLEOTIDE SEQUENCE [LARGE SCALE GENOMIC DNA]</scope>
    <source>
        <strain evidence="1 2">KCTC 33946</strain>
    </source>
</reference>
<gene>
    <name evidence="1" type="ORF">GJU40_09670</name>
</gene>
<accession>A0A7X2J0C3</accession>
<dbReference type="EMBL" id="WKKI01000015">
    <property type="protein sequence ID" value="MRX72418.1"/>
    <property type="molecule type" value="Genomic_DNA"/>
</dbReference>
<evidence type="ECO:0000313" key="2">
    <source>
        <dbReference type="Proteomes" id="UP000448867"/>
    </source>
</evidence>
<dbReference type="Proteomes" id="UP000448867">
    <property type="component" value="Unassembled WGS sequence"/>
</dbReference>
<keyword evidence="2" id="KW-1185">Reference proteome</keyword>
<comment type="caution">
    <text evidence="1">The sequence shown here is derived from an EMBL/GenBank/DDBJ whole genome shotgun (WGS) entry which is preliminary data.</text>
</comment>
<dbReference type="RefSeq" id="WP_154307577.1">
    <property type="nucleotide sequence ID" value="NZ_WKKI01000015.1"/>
</dbReference>
<organism evidence="1 2">
    <name type="scientific">Metabacillus lacus</name>
    <dbReference type="NCBI Taxonomy" id="1983721"/>
    <lineage>
        <taxon>Bacteria</taxon>
        <taxon>Bacillati</taxon>
        <taxon>Bacillota</taxon>
        <taxon>Bacilli</taxon>
        <taxon>Bacillales</taxon>
        <taxon>Bacillaceae</taxon>
        <taxon>Metabacillus</taxon>
    </lineage>
</organism>
<dbReference type="OrthoDB" id="2970792at2"/>
<evidence type="ECO:0000313" key="1">
    <source>
        <dbReference type="EMBL" id="MRX72418.1"/>
    </source>
</evidence>
<sequence length="62" mass="7139">MNEESLLHSFREEMQTASSSSFPTFVDSFANLWDYEFGSLEGLPSDINEIVGHRAVEYDLYE</sequence>
<protein>
    <submittedName>
        <fullName evidence="1">Uncharacterized protein</fullName>
    </submittedName>
</protein>
<dbReference type="AlphaFoldDB" id="A0A7X2J0C3"/>